<evidence type="ECO:0000313" key="2">
    <source>
        <dbReference type="Proteomes" id="UP000323597"/>
    </source>
</evidence>
<dbReference type="EMBL" id="CM017657">
    <property type="protein sequence ID" value="TYI64004.1"/>
    <property type="molecule type" value="Genomic_DNA"/>
</dbReference>
<organism evidence="1 2">
    <name type="scientific">Gossypium mustelinum</name>
    <name type="common">Cotton</name>
    <name type="synonym">Gossypium caicoense</name>
    <dbReference type="NCBI Taxonomy" id="34275"/>
    <lineage>
        <taxon>Eukaryota</taxon>
        <taxon>Viridiplantae</taxon>
        <taxon>Streptophyta</taxon>
        <taxon>Embryophyta</taxon>
        <taxon>Tracheophyta</taxon>
        <taxon>Spermatophyta</taxon>
        <taxon>Magnoliopsida</taxon>
        <taxon>eudicotyledons</taxon>
        <taxon>Gunneridae</taxon>
        <taxon>Pentapetalae</taxon>
        <taxon>rosids</taxon>
        <taxon>malvids</taxon>
        <taxon>Malvales</taxon>
        <taxon>Malvaceae</taxon>
        <taxon>Malvoideae</taxon>
        <taxon>Gossypium</taxon>
    </lineage>
</organism>
<dbReference type="EMBL" id="CM017657">
    <property type="protein sequence ID" value="TYI64005.1"/>
    <property type="molecule type" value="Genomic_DNA"/>
</dbReference>
<gene>
    <name evidence="1" type="ORF">E1A91_D09G056100v1</name>
</gene>
<protein>
    <submittedName>
        <fullName evidence="1">Uncharacterized protein</fullName>
    </submittedName>
</protein>
<dbReference type="AlphaFoldDB" id="A0A5D2TGZ7"/>
<keyword evidence="2" id="KW-1185">Reference proteome</keyword>
<reference evidence="1 2" key="1">
    <citation type="submission" date="2019-07" db="EMBL/GenBank/DDBJ databases">
        <title>WGS assembly of Gossypium mustelinum.</title>
        <authorList>
            <person name="Chen Z.J."/>
            <person name="Sreedasyam A."/>
            <person name="Ando A."/>
            <person name="Song Q."/>
            <person name="De L."/>
            <person name="Hulse-Kemp A."/>
            <person name="Ding M."/>
            <person name="Ye W."/>
            <person name="Kirkbride R."/>
            <person name="Jenkins J."/>
            <person name="Plott C."/>
            <person name="Lovell J."/>
            <person name="Lin Y.-M."/>
            <person name="Vaughn R."/>
            <person name="Liu B."/>
            <person name="Li W."/>
            <person name="Simpson S."/>
            <person name="Scheffler B."/>
            <person name="Saski C."/>
            <person name="Grover C."/>
            <person name="Hu G."/>
            <person name="Conover J."/>
            <person name="Carlson J."/>
            <person name="Shu S."/>
            <person name="Boston L."/>
            <person name="Williams M."/>
            <person name="Peterson D."/>
            <person name="Mcgee K."/>
            <person name="Jones D."/>
            <person name="Wendel J."/>
            <person name="Stelly D."/>
            <person name="Grimwood J."/>
            <person name="Schmutz J."/>
        </authorList>
    </citation>
    <scope>NUCLEOTIDE SEQUENCE [LARGE SCALE GENOMIC DNA]</scope>
    <source>
        <strain evidence="1">1408120.09</strain>
    </source>
</reference>
<proteinExistence type="predicted"/>
<dbReference type="Proteomes" id="UP000323597">
    <property type="component" value="Chromosome D09"/>
</dbReference>
<accession>A0A5D2TGZ7</accession>
<evidence type="ECO:0000313" key="1">
    <source>
        <dbReference type="EMBL" id="TYI64005.1"/>
    </source>
</evidence>
<dbReference type="EMBL" id="CM017657">
    <property type="protein sequence ID" value="TYI64006.1"/>
    <property type="molecule type" value="Genomic_DNA"/>
</dbReference>
<name>A0A5D2TGZ7_GOSMU</name>
<sequence>MSIKNRLQAQELILFSIALTQQTASSQAQSHNSQICHRVLNFSFLNLNLRFSVGKIHHFCYPFLFQHTN</sequence>